<keyword evidence="3 4" id="KW-0472">Membrane</keyword>
<keyword evidence="5" id="KW-0732">Signal</keyword>
<feature type="chain" id="PRO_5016266461" description="Cytochrome c oxidase subunit 2" evidence="5">
    <location>
        <begin position="26"/>
        <end position="86"/>
    </location>
</feature>
<dbReference type="GO" id="GO:0016020">
    <property type="term" value="C:membrane"/>
    <property type="evidence" value="ECO:0007669"/>
    <property type="project" value="UniProtKB-SubCell"/>
</dbReference>
<evidence type="ECO:0000256" key="1">
    <source>
        <dbReference type="ARBA" id="ARBA00004370"/>
    </source>
</evidence>
<organism evidence="6 7">
    <name type="scientific">Melaminivora alkalimesophila</name>
    <dbReference type="NCBI Taxonomy" id="1165852"/>
    <lineage>
        <taxon>Bacteria</taxon>
        <taxon>Pseudomonadati</taxon>
        <taxon>Pseudomonadota</taxon>
        <taxon>Betaproteobacteria</taxon>
        <taxon>Burkholderiales</taxon>
        <taxon>Comamonadaceae</taxon>
        <taxon>Melaminivora</taxon>
    </lineage>
</organism>
<accession>A0A317RDL2</accession>
<evidence type="ECO:0000256" key="2">
    <source>
        <dbReference type="ARBA" id="ARBA00022692"/>
    </source>
</evidence>
<evidence type="ECO:0008006" key="8">
    <source>
        <dbReference type="Google" id="ProtNLM"/>
    </source>
</evidence>
<dbReference type="InterPro" id="IPR036257">
    <property type="entry name" value="Cyt_c_oxidase_su2_TM_sf"/>
</dbReference>
<evidence type="ECO:0000256" key="5">
    <source>
        <dbReference type="SAM" id="SignalP"/>
    </source>
</evidence>
<name>A0A317RDL2_9BURK</name>
<evidence type="ECO:0000256" key="3">
    <source>
        <dbReference type="ARBA" id="ARBA00023136"/>
    </source>
</evidence>
<keyword evidence="4" id="KW-1133">Transmembrane helix</keyword>
<dbReference type="Gene3D" id="1.10.287.90">
    <property type="match status" value="1"/>
</dbReference>
<reference evidence="6 7" key="1">
    <citation type="submission" date="2018-05" db="EMBL/GenBank/DDBJ databases">
        <title>Genomic Encyclopedia of Type Strains, Phase IV (KMG-IV): sequencing the most valuable type-strain genomes for metagenomic binning, comparative biology and taxonomic classification.</title>
        <authorList>
            <person name="Goeker M."/>
        </authorList>
    </citation>
    <scope>NUCLEOTIDE SEQUENCE [LARGE SCALE GENOMIC DNA]</scope>
    <source>
        <strain evidence="6 7">DSM 26006</strain>
    </source>
</reference>
<evidence type="ECO:0000256" key="4">
    <source>
        <dbReference type="SAM" id="Phobius"/>
    </source>
</evidence>
<feature type="signal peptide" evidence="5">
    <location>
        <begin position="1"/>
        <end position="25"/>
    </location>
</feature>
<dbReference type="SUPFAM" id="SSF81464">
    <property type="entry name" value="Cytochrome c oxidase subunit II-like, transmembrane region"/>
    <property type="match status" value="1"/>
</dbReference>
<evidence type="ECO:0000313" key="6">
    <source>
        <dbReference type="EMBL" id="PWW47850.1"/>
    </source>
</evidence>
<comment type="subcellular location">
    <subcellularLocation>
        <location evidence="1">Membrane</location>
    </subcellularLocation>
</comment>
<feature type="transmembrane region" description="Helical" evidence="4">
    <location>
        <begin position="53"/>
        <end position="78"/>
    </location>
</feature>
<gene>
    <name evidence="6" type="ORF">DFR36_102227</name>
</gene>
<dbReference type="Proteomes" id="UP000246483">
    <property type="component" value="Unassembled WGS sequence"/>
</dbReference>
<keyword evidence="7" id="KW-1185">Reference proteome</keyword>
<dbReference type="AlphaFoldDB" id="A0A317RDL2"/>
<proteinExistence type="predicted"/>
<comment type="caution">
    <text evidence="6">The sequence shown here is derived from an EMBL/GenBank/DDBJ whole genome shotgun (WGS) entry which is preliminary data.</text>
</comment>
<evidence type="ECO:0000313" key="7">
    <source>
        <dbReference type="Proteomes" id="UP000246483"/>
    </source>
</evidence>
<keyword evidence="2 4" id="KW-0812">Transmembrane</keyword>
<dbReference type="EMBL" id="QGUB01000002">
    <property type="protein sequence ID" value="PWW47850.1"/>
    <property type="molecule type" value="Genomic_DNA"/>
</dbReference>
<protein>
    <recommendedName>
        <fullName evidence="8">Cytochrome c oxidase subunit 2</fullName>
    </recommendedName>
</protein>
<sequence>MKHISNRLGSSLLVLCAWLATSAHAVQDLPGGPAVKQLNLAPPVTRIAQEQHFLHWMLLVVCTIIFLGVFGVMFYSIWHHRKSRGA</sequence>